<evidence type="ECO:0000313" key="3">
    <source>
        <dbReference type="Proteomes" id="UP001055429"/>
    </source>
</evidence>
<gene>
    <name evidence="2" type="ORF">M8231_13730</name>
</gene>
<protein>
    <submittedName>
        <fullName evidence="2">DUF6471 domain-containing protein</fullName>
    </submittedName>
</protein>
<reference evidence="2" key="1">
    <citation type="submission" date="2022-05" db="EMBL/GenBank/DDBJ databases">
        <title>Brevundimonas albigilva TT17 genome sequence.</title>
        <authorList>
            <person name="Lee K."/>
            <person name="Son H."/>
        </authorList>
    </citation>
    <scope>NUCLEOTIDE SEQUENCE</scope>
    <source>
        <strain evidence="2">TT17</strain>
    </source>
</reference>
<organism evidence="2 3">
    <name type="scientific">Brevundimonas albigilva</name>
    <dbReference type="NCBI Taxonomy" id="1312364"/>
    <lineage>
        <taxon>Bacteria</taxon>
        <taxon>Pseudomonadati</taxon>
        <taxon>Pseudomonadota</taxon>
        <taxon>Alphaproteobacteria</taxon>
        <taxon>Caulobacterales</taxon>
        <taxon>Caulobacteraceae</taxon>
        <taxon>Brevundimonas</taxon>
    </lineage>
</organism>
<evidence type="ECO:0000259" key="1">
    <source>
        <dbReference type="Pfam" id="PF20075"/>
    </source>
</evidence>
<dbReference type="Proteomes" id="UP001055429">
    <property type="component" value="Chromosome"/>
</dbReference>
<name>A0ABY4SLX2_9CAUL</name>
<feature type="domain" description="DUF6471" evidence="1">
    <location>
        <begin position="30"/>
        <end position="92"/>
    </location>
</feature>
<dbReference type="RefSeq" id="WP_250201725.1">
    <property type="nucleotide sequence ID" value="NZ_CP097649.1"/>
</dbReference>
<dbReference type="Pfam" id="PF20075">
    <property type="entry name" value="DUF6471"/>
    <property type="match status" value="1"/>
</dbReference>
<proteinExistence type="predicted"/>
<evidence type="ECO:0000313" key="2">
    <source>
        <dbReference type="EMBL" id="URI14856.1"/>
    </source>
</evidence>
<dbReference type="InterPro" id="IPR045526">
    <property type="entry name" value="DUF6471"/>
</dbReference>
<keyword evidence="3" id="KW-1185">Reference proteome</keyword>
<sequence length="107" mass="11917">MPGSIPEDETLADDFDSKKNAADLEAQGAAVAKALLRAEMAKRRLTYESLAALMWDFGIEENERNLRNKLSRGSFSAAWFFSVMMMMEVKSLDFSHAYDSVSDVLSA</sequence>
<dbReference type="EMBL" id="CP097649">
    <property type="protein sequence ID" value="URI14856.1"/>
    <property type="molecule type" value="Genomic_DNA"/>
</dbReference>
<accession>A0ABY4SLX2</accession>